<comment type="subcellular location">
    <subcellularLocation>
        <location evidence="2">Cell membrane</location>
        <topology evidence="2">Multi-pass membrane protein</topology>
    </subcellularLocation>
    <subcellularLocation>
        <location evidence="1">Endoplasmic reticulum membrane</location>
        <topology evidence="1">Multi-pass membrane protein</topology>
    </subcellularLocation>
</comment>
<keyword evidence="6 11" id="KW-1133">Transmembrane helix</keyword>
<dbReference type="OrthoDB" id="9993532at2759"/>
<evidence type="ECO:0000256" key="1">
    <source>
        <dbReference type="ARBA" id="ARBA00004477"/>
    </source>
</evidence>
<evidence type="ECO:0000313" key="12">
    <source>
        <dbReference type="EMBL" id="CAF0743240.1"/>
    </source>
</evidence>
<reference evidence="12" key="1">
    <citation type="submission" date="2021-02" db="EMBL/GenBank/DDBJ databases">
        <authorList>
            <person name="Nowell W R."/>
        </authorList>
    </citation>
    <scope>NUCLEOTIDE SEQUENCE</scope>
</reference>
<dbReference type="GO" id="GO:0005886">
    <property type="term" value="C:plasma membrane"/>
    <property type="evidence" value="ECO:0007669"/>
    <property type="project" value="UniProtKB-SubCell"/>
</dbReference>
<dbReference type="EMBL" id="CAJNOJ010000004">
    <property type="protein sequence ID" value="CAF0743240.1"/>
    <property type="molecule type" value="Genomic_DNA"/>
</dbReference>
<evidence type="ECO:0000256" key="11">
    <source>
        <dbReference type="SAM" id="Phobius"/>
    </source>
</evidence>
<dbReference type="Proteomes" id="UP000663852">
    <property type="component" value="Unassembled WGS sequence"/>
</dbReference>
<dbReference type="PANTHER" id="PTHR12869">
    <property type="entry name" value="SMALL SEVEN TRANSMEMBRANE DOMAIN-CONTAINING PROTEIN"/>
    <property type="match status" value="1"/>
</dbReference>
<feature type="transmembrane region" description="Helical" evidence="11">
    <location>
        <begin position="100"/>
        <end position="121"/>
    </location>
</feature>
<dbReference type="Proteomes" id="UP000663828">
    <property type="component" value="Unassembled WGS sequence"/>
</dbReference>
<evidence type="ECO:0000313" key="13">
    <source>
        <dbReference type="EMBL" id="CAF1190627.1"/>
    </source>
</evidence>
<dbReference type="AlphaFoldDB" id="A0A813NUB4"/>
<evidence type="ECO:0000256" key="10">
    <source>
        <dbReference type="ARBA" id="ARBA00034899"/>
    </source>
</evidence>
<comment type="similarity">
    <text evidence="8">Belongs to the TMEM147 family.</text>
</comment>
<dbReference type="Pfam" id="PF09767">
    <property type="entry name" value="DUF2053"/>
    <property type="match status" value="1"/>
</dbReference>
<evidence type="ECO:0000256" key="8">
    <source>
        <dbReference type="ARBA" id="ARBA00034739"/>
    </source>
</evidence>
<comment type="caution">
    <text evidence="12">The sequence shown here is derived from an EMBL/GenBank/DDBJ whole genome shotgun (WGS) entry which is preliminary data.</text>
</comment>
<dbReference type="InterPro" id="IPR019164">
    <property type="entry name" value="TMEM147"/>
</dbReference>
<dbReference type="EMBL" id="CAJNOR010001731">
    <property type="protein sequence ID" value="CAF1190627.1"/>
    <property type="molecule type" value="Genomic_DNA"/>
</dbReference>
<gene>
    <name evidence="12" type="ORF">EDS130_LOCUS1865</name>
    <name evidence="13" type="ORF">XAT740_LOCUS23094</name>
</gene>
<keyword evidence="14" id="KW-1185">Reference proteome</keyword>
<feature type="transmembrane region" description="Helical" evidence="11">
    <location>
        <begin position="166"/>
        <end position="184"/>
    </location>
</feature>
<organism evidence="12 15">
    <name type="scientific">Adineta ricciae</name>
    <name type="common">Rotifer</name>
    <dbReference type="NCBI Taxonomy" id="249248"/>
    <lineage>
        <taxon>Eukaryota</taxon>
        <taxon>Metazoa</taxon>
        <taxon>Spiralia</taxon>
        <taxon>Gnathifera</taxon>
        <taxon>Rotifera</taxon>
        <taxon>Eurotatoria</taxon>
        <taxon>Bdelloidea</taxon>
        <taxon>Adinetida</taxon>
        <taxon>Adinetidae</taxon>
        <taxon>Adineta</taxon>
    </lineage>
</organism>
<keyword evidence="4 11" id="KW-0812">Transmembrane</keyword>
<feature type="transmembrane region" description="Helical" evidence="11">
    <location>
        <begin position="196"/>
        <end position="218"/>
    </location>
</feature>
<accession>A0A813NUB4</accession>
<evidence type="ECO:0000313" key="14">
    <source>
        <dbReference type="Proteomes" id="UP000663828"/>
    </source>
</evidence>
<protein>
    <recommendedName>
        <fullName evidence="9">BOS complex subunit TMEM147</fullName>
    </recommendedName>
    <alternativeName>
        <fullName evidence="10">Transmembrane protein 147</fullName>
    </alternativeName>
</protein>
<evidence type="ECO:0000256" key="3">
    <source>
        <dbReference type="ARBA" id="ARBA00022475"/>
    </source>
</evidence>
<evidence type="ECO:0000256" key="9">
    <source>
        <dbReference type="ARBA" id="ARBA00034846"/>
    </source>
</evidence>
<feature type="transmembrane region" description="Helical" evidence="11">
    <location>
        <begin position="133"/>
        <end position="154"/>
    </location>
</feature>
<evidence type="ECO:0000256" key="5">
    <source>
        <dbReference type="ARBA" id="ARBA00022824"/>
    </source>
</evidence>
<evidence type="ECO:0000313" key="15">
    <source>
        <dbReference type="Proteomes" id="UP000663852"/>
    </source>
</evidence>
<name>A0A813NUB4_ADIRI</name>
<evidence type="ECO:0000256" key="4">
    <source>
        <dbReference type="ARBA" id="ARBA00022692"/>
    </source>
</evidence>
<keyword evidence="3" id="KW-1003">Cell membrane</keyword>
<sequence length="224" mass="25416">MPLFHFGNCLALACGPVLLTYKYSGLAEYNAFWKCVQSASFYLFVQFVKMLTIATCFPPVDESSAFVVKTEFLKNTVDILDLVGLHFVMTRLLGKTDLKYLVAALGWTSAELVVTKFLPLWVGARGIEFDWKYIQMSLDSNIALIHHLSVAMLIWLRTRNDFNKSYIPLINVLLLLCCYQPLILEVVMHALGLGPWVYLLTKFLFTTTVGLTTLQLYLTLPNNN</sequence>
<evidence type="ECO:0000256" key="2">
    <source>
        <dbReference type="ARBA" id="ARBA00004651"/>
    </source>
</evidence>
<dbReference type="PANTHER" id="PTHR12869:SF0">
    <property type="entry name" value="BOS COMPLEX SUBUNIT TMEM147"/>
    <property type="match status" value="1"/>
</dbReference>
<keyword evidence="5" id="KW-0256">Endoplasmic reticulum</keyword>
<evidence type="ECO:0000256" key="6">
    <source>
        <dbReference type="ARBA" id="ARBA00022989"/>
    </source>
</evidence>
<keyword evidence="7 11" id="KW-0472">Membrane</keyword>
<proteinExistence type="inferred from homology"/>
<evidence type="ECO:0000256" key="7">
    <source>
        <dbReference type="ARBA" id="ARBA00023136"/>
    </source>
</evidence>
<dbReference type="GO" id="GO:0005789">
    <property type="term" value="C:endoplasmic reticulum membrane"/>
    <property type="evidence" value="ECO:0007669"/>
    <property type="project" value="UniProtKB-SubCell"/>
</dbReference>